<protein>
    <submittedName>
        <fullName evidence="1 2">Uncharacterized protein</fullName>
    </submittedName>
</protein>
<gene>
    <name evidence="1" type="ORF">GUITHDRAFT_117655</name>
</gene>
<name>L1IJ56_GUITC</name>
<accession>L1IJ56</accession>
<dbReference type="Proteomes" id="UP000011087">
    <property type="component" value="Unassembled WGS sequence"/>
</dbReference>
<dbReference type="RefSeq" id="XP_005823127.1">
    <property type="nucleotide sequence ID" value="XM_005823070.1"/>
</dbReference>
<evidence type="ECO:0000313" key="2">
    <source>
        <dbReference type="EnsemblProtists" id="EKX36147"/>
    </source>
</evidence>
<dbReference type="EnsemblProtists" id="EKX36147">
    <property type="protein sequence ID" value="EKX36147"/>
    <property type="gene ID" value="GUITHDRAFT_117655"/>
</dbReference>
<evidence type="ECO:0000313" key="1">
    <source>
        <dbReference type="EMBL" id="EKX36147.1"/>
    </source>
</evidence>
<dbReference type="GeneID" id="17292890"/>
<keyword evidence="3" id="KW-1185">Reference proteome</keyword>
<dbReference type="PaxDb" id="55529-EKX36147"/>
<reference evidence="3" key="2">
    <citation type="submission" date="2012-11" db="EMBL/GenBank/DDBJ databases">
        <authorList>
            <person name="Kuo A."/>
            <person name="Curtis B.A."/>
            <person name="Tanifuji G."/>
            <person name="Burki F."/>
            <person name="Gruber A."/>
            <person name="Irimia M."/>
            <person name="Maruyama S."/>
            <person name="Arias M.C."/>
            <person name="Ball S.G."/>
            <person name="Gile G.H."/>
            <person name="Hirakawa Y."/>
            <person name="Hopkins J.F."/>
            <person name="Rensing S.A."/>
            <person name="Schmutz J."/>
            <person name="Symeonidi A."/>
            <person name="Elias M."/>
            <person name="Eveleigh R.J."/>
            <person name="Herman E.K."/>
            <person name="Klute M.J."/>
            <person name="Nakayama T."/>
            <person name="Obornik M."/>
            <person name="Reyes-Prieto A."/>
            <person name="Armbrust E.V."/>
            <person name="Aves S.J."/>
            <person name="Beiko R.G."/>
            <person name="Coutinho P."/>
            <person name="Dacks J.B."/>
            <person name="Durnford D.G."/>
            <person name="Fast N.M."/>
            <person name="Green B.R."/>
            <person name="Grisdale C."/>
            <person name="Hempe F."/>
            <person name="Henrissat B."/>
            <person name="Hoppner M.P."/>
            <person name="Ishida K.-I."/>
            <person name="Kim E."/>
            <person name="Koreny L."/>
            <person name="Kroth P.G."/>
            <person name="Liu Y."/>
            <person name="Malik S.-B."/>
            <person name="Maier U.G."/>
            <person name="McRose D."/>
            <person name="Mock T."/>
            <person name="Neilson J.A."/>
            <person name="Onodera N.T."/>
            <person name="Poole A.M."/>
            <person name="Pritham E.J."/>
            <person name="Richards T.A."/>
            <person name="Rocap G."/>
            <person name="Roy S.W."/>
            <person name="Sarai C."/>
            <person name="Schaack S."/>
            <person name="Shirato S."/>
            <person name="Slamovits C.H."/>
            <person name="Spencer D.F."/>
            <person name="Suzuki S."/>
            <person name="Worden A.Z."/>
            <person name="Zauner S."/>
            <person name="Barry K."/>
            <person name="Bell C."/>
            <person name="Bharti A.K."/>
            <person name="Crow J.A."/>
            <person name="Grimwood J."/>
            <person name="Kramer R."/>
            <person name="Lindquist E."/>
            <person name="Lucas S."/>
            <person name="Salamov A."/>
            <person name="McFadden G.I."/>
            <person name="Lane C.E."/>
            <person name="Keeling P.J."/>
            <person name="Gray M.W."/>
            <person name="Grigoriev I.V."/>
            <person name="Archibald J.M."/>
        </authorList>
    </citation>
    <scope>NUCLEOTIDE SEQUENCE</scope>
    <source>
        <strain evidence="3">CCMP2712</strain>
    </source>
</reference>
<evidence type="ECO:0000313" key="3">
    <source>
        <dbReference type="Proteomes" id="UP000011087"/>
    </source>
</evidence>
<dbReference type="KEGG" id="gtt:GUITHDRAFT_117655"/>
<dbReference type="AlphaFoldDB" id="L1IJ56"/>
<reference evidence="1 3" key="1">
    <citation type="journal article" date="2012" name="Nature">
        <title>Algal genomes reveal evolutionary mosaicism and the fate of nucleomorphs.</title>
        <authorList>
            <consortium name="DOE Joint Genome Institute"/>
            <person name="Curtis B.A."/>
            <person name="Tanifuji G."/>
            <person name="Burki F."/>
            <person name="Gruber A."/>
            <person name="Irimia M."/>
            <person name="Maruyama S."/>
            <person name="Arias M.C."/>
            <person name="Ball S.G."/>
            <person name="Gile G.H."/>
            <person name="Hirakawa Y."/>
            <person name="Hopkins J.F."/>
            <person name="Kuo A."/>
            <person name="Rensing S.A."/>
            <person name="Schmutz J."/>
            <person name="Symeonidi A."/>
            <person name="Elias M."/>
            <person name="Eveleigh R.J."/>
            <person name="Herman E.K."/>
            <person name="Klute M.J."/>
            <person name="Nakayama T."/>
            <person name="Obornik M."/>
            <person name="Reyes-Prieto A."/>
            <person name="Armbrust E.V."/>
            <person name="Aves S.J."/>
            <person name="Beiko R.G."/>
            <person name="Coutinho P."/>
            <person name="Dacks J.B."/>
            <person name="Durnford D.G."/>
            <person name="Fast N.M."/>
            <person name="Green B.R."/>
            <person name="Grisdale C.J."/>
            <person name="Hempel F."/>
            <person name="Henrissat B."/>
            <person name="Hoppner M.P."/>
            <person name="Ishida K."/>
            <person name="Kim E."/>
            <person name="Koreny L."/>
            <person name="Kroth P.G."/>
            <person name="Liu Y."/>
            <person name="Malik S.B."/>
            <person name="Maier U.G."/>
            <person name="McRose D."/>
            <person name="Mock T."/>
            <person name="Neilson J.A."/>
            <person name="Onodera N.T."/>
            <person name="Poole A.M."/>
            <person name="Pritham E.J."/>
            <person name="Richards T.A."/>
            <person name="Rocap G."/>
            <person name="Roy S.W."/>
            <person name="Sarai C."/>
            <person name="Schaack S."/>
            <person name="Shirato S."/>
            <person name="Slamovits C.H."/>
            <person name="Spencer D.F."/>
            <person name="Suzuki S."/>
            <person name="Worden A.Z."/>
            <person name="Zauner S."/>
            <person name="Barry K."/>
            <person name="Bell C."/>
            <person name="Bharti A.K."/>
            <person name="Crow J.A."/>
            <person name="Grimwood J."/>
            <person name="Kramer R."/>
            <person name="Lindquist E."/>
            <person name="Lucas S."/>
            <person name="Salamov A."/>
            <person name="McFadden G.I."/>
            <person name="Lane C.E."/>
            <person name="Keeling P.J."/>
            <person name="Gray M.W."/>
            <person name="Grigoriev I.V."/>
            <person name="Archibald J.M."/>
        </authorList>
    </citation>
    <scope>NUCLEOTIDE SEQUENCE</scope>
    <source>
        <strain evidence="1 3">CCMP2712</strain>
    </source>
</reference>
<sequence>MTSELDLHIALDYMWDSRMYMIKVISKGDFKYSDILLLIKDNSTEHIHTRYPRETIILVEHEVEMFVEQRDMFRNFIRDMQERKAKLAPLFTALYNVDQRTWEVMQDVIRTNKGHQKVLSKQQIASLVMYSDGDVLENLERIEPNIFQAYTEMYNIISQIRIKLGMPFLPYKHPISPEYLLLHHLTPE</sequence>
<proteinExistence type="predicted"/>
<dbReference type="EMBL" id="JH993078">
    <property type="protein sequence ID" value="EKX36147.1"/>
    <property type="molecule type" value="Genomic_DNA"/>
</dbReference>
<dbReference type="HOGENOM" id="CLU_1443538_0_0_1"/>
<reference evidence="2" key="3">
    <citation type="submission" date="2016-03" db="UniProtKB">
        <authorList>
            <consortium name="EnsemblProtists"/>
        </authorList>
    </citation>
    <scope>IDENTIFICATION</scope>
</reference>
<organism evidence="1">
    <name type="scientific">Guillardia theta (strain CCMP2712)</name>
    <name type="common">Cryptophyte</name>
    <dbReference type="NCBI Taxonomy" id="905079"/>
    <lineage>
        <taxon>Eukaryota</taxon>
        <taxon>Cryptophyceae</taxon>
        <taxon>Pyrenomonadales</taxon>
        <taxon>Geminigeraceae</taxon>
        <taxon>Guillardia</taxon>
    </lineage>
</organism>